<accession>X1GS12</accession>
<name>X1GS12_9ZZZZ</name>
<dbReference type="EMBL" id="BARU01020162">
    <property type="protein sequence ID" value="GAH60681.1"/>
    <property type="molecule type" value="Genomic_DNA"/>
</dbReference>
<reference evidence="1" key="1">
    <citation type="journal article" date="2014" name="Front. Microbiol.">
        <title>High frequency of phylogenetically diverse reductive dehalogenase-homologous genes in deep subseafloor sedimentary metagenomes.</title>
        <authorList>
            <person name="Kawai M."/>
            <person name="Futagami T."/>
            <person name="Toyoda A."/>
            <person name="Takaki Y."/>
            <person name="Nishi S."/>
            <person name="Hori S."/>
            <person name="Arai W."/>
            <person name="Tsubouchi T."/>
            <person name="Morono Y."/>
            <person name="Uchiyama I."/>
            <person name="Ito T."/>
            <person name="Fujiyama A."/>
            <person name="Inagaki F."/>
            <person name="Takami H."/>
        </authorList>
    </citation>
    <scope>NUCLEOTIDE SEQUENCE</scope>
    <source>
        <strain evidence="1">Expedition CK06-06</strain>
    </source>
</reference>
<protein>
    <submittedName>
        <fullName evidence="1">Uncharacterized protein</fullName>
    </submittedName>
</protein>
<sequence length="33" mass="3648">MDISMVFNSLDKSKRRNLIALAITKLIHGFGTG</sequence>
<gene>
    <name evidence="1" type="ORF">S03H2_33142</name>
</gene>
<dbReference type="AlphaFoldDB" id="X1GS12"/>
<evidence type="ECO:0000313" key="1">
    <source>
        <dbReference type="EMBL" id="GAH60681.1"/>
    </source>
</evidence>
<comment type="caution">
    <text evidence="1">The sequence shown here is derived from an EMBL/GenBank/DDBJ whole genome shotgun (WGS) entry which is preliminary data.</text>
</comment>
<proteinExistence type="predicted"/>
<organism evidence="1">
    <name type="scientific">marine sediment metagenome</name>
    <dbReference type="NCBI Taxonomy" id="412755"/>
    <lineage>
        <taxon>unclassified sequences</taxon>
        <taxon>metagenomes</taxon>
        <taxon>ecological metagenomes</taxon>
    </lineage>
</organism>
<feature type="non-terminal residue" evidence="1">
    <location>
        <position position="33"/>
    </location>
</feature>